<evidence type="ECO:0000313" key="3">
    <source>
        <dbReference type="Proteomes" id="UP001142610"/>
    </source>
</evidence>
<sequence>MVVTMGGWSDAFSFDRYAAGLARQAAMDPEGFALIQTIVLASLAGGALLSLGTMVFKRSGTATAGFALLVLTGLSQALLFGLLDFLTPDTKVLLGALTASALLVFTNAVLHTGRENVVIAGLSIVVIGILLALAGAVMLDKPYGAEARLAMLGSAALSGLLLLYAMIRDPKGKAILGIGVIIAVLSAALMTDEAVPYLRGVVPAAFPSLLITGGILLAALAAPFLADEHRIETRPRRHKEQPGYVPASLFGDEPDAPSNAGIFRSPDPQPVWTNEPATFDEPPQHEAPVFEAPQDLSPVPTFAAAAEQEAGFEAEEPAFHDEPSPFAAGAAADTASNHWREETGEVLEAAADEYVWDGLANPEVRCGEEVLSALGASQSSDLTPEGMRELIDAAVLPEFDEHVLGGSEPQSGPFTVDLETEKARFTLEGRRKVDHDGILLRIDAHLTDVSQKKTLPKAAPIDTGSLPSGTFRAISDLRSEEAAGIELAPGRALNGEEARAAILRAGTMLRAMIDGGRADAKLLVDGHGLGVRPGIVAAAVGKTIRENELPKGAVIVGLVMPLPREAKAFGKIAGDLHLAGADVAVILDNSRAKPIKNLDADGVWIGASKVTGRKAKKKNPLEEIERRFSLPVTVREVDTDDLASEVRLSGASYAGGSSFAGLFLPAGGNFTRTSDGGVSSKVGSLR</sequence>
<feature type="transmembrane region" description="Helical" evidence="1">
    <location>
        <begin position="31"/>
        <end position="52"/>
    </location>
</feature>
<dbReference type="Proteomes" id="UP001142610">
    <property type="component" value="Unassembled WGS sequence"/>
</dbReference>
<feature type="transmembrane region" description="Helical" evidence="1">
    <location>
        <begin position="117"/>
        <end position="137"/>
    </location>
</feature>
<feature type="transmembrane region" description="Helical" evidence="1">
    <location>
        <begin position="203"/>
        <end position="226"/>
    </location>
</feature>
<accession>A0A9X2RII7</accession>
<name>A0A9X2RII7_9PROT</name>
<dbReference type="AlphaFoldDB" id="A0A9X2RII7"/>
<reference evidence="2" key="1">
    <citation type="submission" date="2022-07" db="EMBL/GenBank/DDBJ databases">
        <title>Parvularcula maris sp. nov., an algicidal bacterium isolated from seawater.</title>
        <authorList>
            <person name="Li F."/>
        </authorList>
    </citation>
    <scope>NUCLEOTIDE SEQUENCE</scope>
    <source>
        <strain evidence="2">BGMRC 0090</strain>
    </source>
</reference>
<keyword evidence="1" id="KW-0472">Membrane</keyword>
<organism evidence="2 3">
    <name type="scientific">Parvularcula maris</name>
    <dbReference type="NCBI Taxonomy" id="2965077"/>
    <lineage>
        <taxon>Bacteria</taxon>
        <taxon>Pseudomonadati</taxon>
        <taxon>Pseudomonadota</taxon>
        <taxon>Alphaproteobacteria</taxon>
        <taxon>Parvularculales</taxon>
        <taxon>Parvularculaceae</taxon>
        <taxon>Parvularcula</taxon>
    </lineage>
</organism>
<proteinExistence type="predicted"/>
<evidence type="ECO:0000256" key="1">
    <source>
        <dbReference type="SAM" id="Phobius"/>
    </source>
</evidence>
<gene>
    <name evidence="2" type="ORF">NOG11_11655</name>
</gene>
<feature type="transmembrane region" description="Helical" evidence="1">
    <location>
        <begin position="92"/>
        <end position="110"/>
    </location>
</feature>
<comment type="caution">
    <text evidence="2">The sequence shown here is derived from an EMBL/GenBank/DDBJ whole genome shotgun (WGS) entry which is preliminary data.</text>
</comment>
<feature type="transmembrane region" description="Helical" evidence="1">
    <location>
        <begin position="64"/>
        <end position="86"/>
    </location>
</feature>
<feature type="transmembrane region" description="Helical" evidence="1">
    <location>
        <begin position="149"/>
        <end position="167"/>
    </location>
</feature>
<feature type="transmembrane region" description="Helical" evidence="1">
    <location>
        <begin position="174"/>
        <end position="191"/>
    </location>
</feature>
<keyword evidence="1" id="KW-1133">Transmembrane helix</keyword>
<protein>
    <submittedName>
        <fullName evidence="2">Uncharacterized protein</fullName>
    </submittedName>
</protein>
<dbReference type="EMBL" id="JANIBC010000011">
    <property type="protein sequence ID" value="MCQ8186044.1"/>
    <property type="molecule type" value="Genomic_DNA"/>
</dbReference>
<keyword evidence="1" id="KW-0812">Transmembrane</keyword>
<evidence type="ECO:0000313" key="2">
    <source>
        <dbReference type="EMBL" id="MCQ8186044.1"/>
    </source>
</evidence>
<keyword evidence="3" id="KW-1185">Reference proteome</keyword>